<accession>A0ABT3GEL8</accession>
<evidence type="ECO:0000256" key="3">
    <source>
        <dbReference type="ARBA" id="ARBA00022475"/>
    </source>
</evidence>
<keyword evidence="4 7" id="KW-0812">Transmembrane</keyword>
<keyword evidence="6 7" id="KW-0472">Membrane</keyword>
<evidence type="ECO:0000259" key="8">
    <source>
        <dbReference type="Pfam" id="PF02687"/>
    </source>
</evidence>
<dbReference type="InterPro" id="IPR051447">
    <property type="entry name" value="Lipoprotein-release_system"/>
</dbReference>
<evidence type="ECO:0000256" key="6">
    <source>
        <dbReference type="ARBA" id="ARBA00023136"/>
    </source>
</evidence>
<organism evidence="10 11">
    <name type="scientific">Luteolibacter arcticus</name>
    <dbReference type="NCBI Taxonomy" id="1581411"/>
    <lineage>
        <taxon>Bacteria</taxon>
        <taxon>Pseudomonadati</taxon>
        <taxon>Verrucomicrobiota</taxon>
        <taxon>Verrucomicrobiia</taxon>
        <taxon>Verrucomicrobiales</taxon>
        <taxon>Verrucomicrobiaceae</taxon>
        <taxon>Luteolibacter</taxon>
    </lineage>
</organism>
<dbReference type="RefSeq" id="WP_264485993.1">
    <property type="nucleotide sequence ID" value="NZ_JAPDDT010000002.1"/>
</dbReference>
<evidence type="ECO:0000256" key="5">
    <source>
        <dbReference type="ARBA" id="ARBA00022989"/>
    </source>
</evidence>
<dbReference type="InterPro" id="IPR003838">
    <property type="entry name" value="ABC3_permease_C"/>
</dbReference>
<comment type="subcellular location">
    <subcellularLocation>
        <location evidence="1">Cell membrane</location>
        <topology evidence="1">Multi-pass membrane protein</topology>
    </subcellularLocation>
</comment>
<keyword evidence="5 7" id="KW-1133">Transmembrane helix</keyword>
<proteinExistence type="inferred from homology"/>
<feature type="transmembrane region" description="Helical" evidence="7">
    <location>
        <begin position="440"/>
        <end position="467"/>
    </location>
</feature>
<dbReference type="Pfam" id="PF12704">
    <property type="entry name" value="MacB_PCD"/>
    <property type="match status" value="1"/>
</dbReference>
<evidence type="ECO:0000256" key="7">
    <source>
        <dbReference type="SAM" id="Phobius"/>
    </source>
</evidence>
<comment type="caution">
    <text evidence="10">The sequence shown here is derived from an EMBL/GenBank/DDBJ whole genome shotgun (WGS) entry which is preliminary data.</text>
</comment>
<dbReference type="Proteomes" id="UP001320876">
    <property type="component" value="Unassembled WGS sequence"/>
</dbReference>
<keyword evidence="3" id="KW-1003">Cell membrane</keyword>
<evidence type="ECO:0000256" key="1">
    <source>
        <dbReference type="ARBA" id="ARBA00004651"/>
    </source>
</evidence>
<evidence type="ECO:0000256" key="2">
    <source>
        <dbReference type="ARBA" id="ARBA00005236"/>
    </source>
</evidence>
<keyword evidence="11" id="KW-1185">Reference proteome</keyword>
<evidence type="ECO:0000256" key="4">
    <source>
        <dbReference type="ARBA" id="ARBA00022692"/>
    </source>
</evidence>
<feature type="domain" description="MacB-like periplasmic core" evidence="9">
    <location>
        <begin position="26"/>
        <end position="175"/>
    </location>
</feature>
<protein>
    <submittedName>
        <fullName evidence="10">ABC transporter permease</fullName>
    </submittedName>
</protein>
<dbReference type="PANTHER" id="PTHR30489">
    <property type="entry name" value="LIPOPROTEIN-RELEASING SYSTEM TRANSMEMBRANE PROTEIN LOLE"/>
    <property type="match status" value="1"/>
</dbReference>
<dbReference type="InterPro" id="IPR025857">
    <property type="entry name" value="MacB_PCD"/>
</dbReference>
<reference evidence="10 11" key="1">
    <citation type="submission" date="2022-10" db="EMBL/GenBank/DDBJ databases">
        <title>Luteolibacter arcticus strain CCTCC AB 2014275, whole genome shotgun sequencing project.</title>
        <authorList>
            <person name="Zhao G."/>
            <person name="Shen L."/>
        </authorList>
    </citation>
    <scope>NUCLEOTIDE SEQUENCE [LARGE SCALE GENOMIC DNA]</scope>
    <source>
        <strain evidence="10 11">CCTCC AB 2014275</strain>
    </source>
</reference>
<feature type="transmembrane region" description="Helical" evidence="7">
    <location>
        <begin position="21"/>
        <end position="48"/>
    </location>
</feature>
<feature type="transmembrane region" description="Helical" evidence="7">
    <location>
        <begin position="395"/>
        <end position="419"/>
    </location>
</feature>
<gene>
    <name evidence="10" type="ORF">OKA05_04925</name>
</gene>
<name>A0ABT3GEL8_9BACT</name>
<feature type="transmembrane region" description="Helical" evidence="7">
    <location>
        <begin position="504"/>
        <end position="526"/>
    </location>
</feature>
<feature type="domain" description="ABC3 transporter permease C-terminal" evidence="8">
    <location>
        <begin position="399"/>
        <end position="529"/>
    </location>
</feature>
<sequence>MARRSFSLMLAWRYLNPRRAMLSAVTLISVTGVLLGVLVLVVVMSVMAGMEKEVKERFLGFTPHVRLEFAPFGGFREPLTEWRETAEEVKKVSGVESATAFIQDYALLDVDSRQRPASFRGIDTQNQSQVDGIAAMLDQEDHAGSSADMGLDNRIVISSIIANQFGITVGGKMSLYSARNFEQVKHVYEITSRPPVREEFAPVLAKVKELLAKPWEKRGEQLFLGSADVDAIYIPLYEEIYQKEVRDPEKEILERFLKVIDSAGTVDEGLLFEAGAQKQLTDILAELDTTNVEQMDAAILKGIKELVLPKEATVIGVYKASQMALTPDIFMPLPLAQELAGLKGAVQGISVRLQDPYQATPVSYELMRQLPEGWQALTWIDELGDFSRLLQQQRIMMYFALSFIILVSAFSMMAVMFTVTIQKRREIGVMKALGAAPGQIIRVFVHQGMILGFVGALLGTGLGLLVIEYRGNLQAVLRQFGYDPFAKAFLGFDVLPAHLVPMEILIVAVAAFVLCSVAAFVPAFFASRSDAAKSLRNL</sequence>
<dbReference type="Pfam" id="PF02687">
    <property type="entry name" value="FtsX"/>
    <property type="match status" value="1"/>
</dbReference>
<dbReference type="PANTHER" id="PTHR30489:SF0">
    <property type="entry name" value="LIPOPROTEIN-RELEASING SYSTEM TRANSMEMBRANE PROTEIN LOLE"/>
    <property type="match status" value="1"/>
</dbReference>
<evidence type="ECO:0000313" key="10">
    <source>
        <dbReference type="EMBL" id="MCW1921883.1"/>
    </source>
</evidence>
<evidence type="ECO:0000313" key="11">
    <source>
        <dbReference type="Proteomes" id="UP001320876"/>
    </source>
</evidence>
<dbReference type="EMBL" id="JAPDDT010000002">
    <property type="protein sequence ID" value="MCW1921883.1"/>
    <property type="molecule type" value="Genomic_DNA"/>
</dbReference>
<comment type="similarity">
    <text evidence="2">Belongs to the ABC-4 integral membrane protein family. LolC/E subfamily.</text>
</comment>
<evidence type="ECO:0000259" key="9">
    <source>
        <dbReference type="Pfam" id="PF12704"/>
    </source>
</evidence>